<dbReference type="OrthoDB" id="9793162at2"/>
<dbReference type="InterPro" id="IPR036691">
    <property type="entry name" value="Endo/exonu/phosph_ase_sf"/>
</dbReference>
<evidence type="ECO:0000256" key="1">
    <source>
        <dbReference type="SAM" id="SignalP"/>
    </source>
</evidence>
<feature type="chain" id="PRO_5016337063" evidence="1">
    <location>
        <begin position="22"/>
        <end position="304"/>
    </location>
</feature>
<dbReference type="Pfam" id="PF03372">
    <property type="entry name" value="Exo_endo_phos"/>
    <property type="match status" value="1"/>
</dbReference>
<dbReference type="InterPro" id="IPR005135">
    <property type="entry name" value="Endo/exonuclease/phosphatase"/>
</dbReference>
<evidence type="ECO:0000259" key="2">
    <source>
        <dbReference type="Pfam" id="PF03372"/>
    </source>
</evidence>
<dbReference type="EMBL" id="QGGV01000004">
    <property type="protein sequence ID" value="PWK56479.1"/>
    <property type="molecule type" value="Genomic_DNA"/>
</dbReference>
<sequence length="304" mass="33802">MVRKFLRSILLALAVLAGAFACQSVRNSGGPDLTEKPAEAIRIATLNVHYISARQSEGRWGLSGWEARKDPMDRAVKALDADLIAFQEMETFRGGDDDSENLARSFLLERNPEYRAAAMGYWRTFPSTQPIFYRAERFQMLDQGWFFFSEAPDTIYSRTFDGSYPAFASWALFRDARTGAAFRLVNLHTDYASGENRRRSVALVSERIRPWIAAGETVFLAGDLNARLGSNLHRMLEDAGLTFVPVAGATYHLDRGLNLFGAIDHIGYSGATALGVPMVFREKTGPVWASDHYPVAADFTLNPG</sequence>
<keyword evidence="3" id="KW-0269">Exonuclease</keyword>
<dbReference type="SUPFAM" id="SSF56219">
    <property type="entry name" value="DNase I-like"/>
    <property type="match status" value="1"/>
</dbReference>
<protein>
    <submittedName>
        <fullName evidence="3">Endonuclease/exonuclease/phosphatase family metal-dependent hydrolase</fullName>
    </submittedName>
</protein>
<keyword evidence="3" id="KW-0378">Hydrolase</keyword>
<feature type="signal peptide" evidence="1">
    <location>
        <begin position="1"/>
        <end position="21"/>
    </location>
</feature>
<keyword evidence="3" id="KW-0540">Nuclease</keyword>
<feature type="domain" description="Endonuclease/exonuclease/phosphatase" evidence="2">
    <location>
        <begin position="63"/>
        <end position="292"/>
    </location>
</feature>
<keyword evidence="1" id="KW-0732">Signal</keyword>
<accession>A0A316G6A1</accession>
<dbReference type="GO" id="GO:0004519">
    <property type="term" value="F:endonuclease activity"/>
    <property type="evidence" value="ECO:0007669"/>
    <property type="project" value="UniProtKB-KW"/>
</dbReference>
<evidence type="ECO:0000313" key="3">
    <source>
        <dbReference type="EMBL" id="PWK56479.1"/>
    </source>
</evidence>
<dbReference type="RefSeq" id="WP_109759170.1">
    <property type="nucleotide sequence ID" value="NZ_CP034588.1"/>
</dbReference>
<dbReference type="Gene3D" id="3.60.10.10">
    <property type="entry name" value="Endonuclease/exonuclease/phosphatase"/>
    <property type="match status" value="1"/>
</dbReference>
<dbReference type="GO" id="GO:0004527">
    <property type="term" value="F:exonuclease activity"/>
    <property type="evidence" value="ECO:0007669"/>
    <property type="project" value="UniProtKB-KW"/>
</dbReference>
<dbReference type="KEGG" id="salo:EF888_21050"/>
<dbReference type="AlphaFoldDB" id="A0A316G6A1"/>
<evidence type="ECO:0000313" key="4">
    <source>
        <dbReference type="Proteomes" id="UP000245390"/>
    </source>
</evidence>
<keyword evidence="3" id="KW-0255">Endonuclease</keyword>
<organism evidence="3 4">
    <name type="scientific">Silicimonas algicola</name>
    <dbReference type="NCBI Taxonomy" id="1826607"/>
    <lineage>
        <taxon>Bacteria</taxon>
        <taxon>Pseudomonadati</taxon>
        <taxon>Pseudomonadota</taxon>
        <taxon>Alphaproteobacteria</taxon>
        <taxon>Rhodobacterales</taxon>
        <taxon>Paracoccaceae</taxon>
    </lineage>
</organism>
<name>A0A316G6A1_9RHOB</name>
<dbReference type="PROSITE" id="PS51257">
    <property type="entry name" value="PROKAR_LIPOPROTEIN"/>
    <property type="match status" value="1"/>
</dbReference>
<keyword evidence="4" id="KW-1185">Reference proteome</keyword>
<reference evidence="3 4" key="1">
    <citation type="submission" date="2018-05" db="EMBL/GenBank/DDBJ databases">
        <title>Genomic Encyclopedia of Type Strains, Phase IV (KMG-IV): sequencing the most valuable type-strain genomes for metagenomic binning, comparative biology and taxonomic classification.</title>
        <authorList>
            <person name="Goeker M."/>
        </authorList>
    </citation>
    <scope>NUCLEOTIDE SEQUENCE [LARGE SCALE GENOMIC DNA]</scope>
    <source>
        <strain evidence="3 4">DSM 103371</strain>
    </source>
</reference>
<dbReference type="Proteomes" id="UP000245390">
    <property type="component" value="Unassembled WGS sequence"/>
</dbReference>
<gene>
    <name evidence="3" type="ORF">C8D95_104151</name>
</gene>
<comment type="caution">
    <text evidence="3">The sequence shown here is derived from an EMBL/GenBank/DDBJ whole genome shotgun (WGS) entry which is preliminary data.</text>
</comment>
<proteinExistence type="predicted"/>